<proteinExistence type="predicted"/>
<organism evidence="1 2">
    <name type="scientific">Laetiporus sulphureus 93-53</name>
    <dbReference type="NCBI Taxonomy" id="1314785"/>
    <lineage>
        <taxon>Eukaryota</taxon>
        <taxon>Fungi</taxon>
        <taxon>Dikarya</taxon>
        <taxon>Basidiomycota</taxon>
        <taxon>Agaricomycotina</taxon>
        <taxon>Agaricomycetes</taxon>
        <taxon>Polyporales</taxon>
        <taxon>Laetiporus</taxon>
    </lineage>
</organism>
<dbReference type="Gene3D" id="3.40.50.300">
    <property type="entry name" value="P-loop containing nucleotide triphosphate hydrolases"/>
    <property type="match status" value="2"/>
</dbReference>
<dbReference type="Proteomes" id="UP000076871">
    <property type="component" value="Unassembled WGS sequence"/>
</dbReference>
<dbReference type="EMBL" id="KV427613">
    <property type="protein sequence ID" value="KZT09067.1"/>
    <property type="molecule type" value="Genomic_DNA"/>
</dbReference>
<dbReference type="InterPro" id="IPR027417">
    <property type="entry name" value="P-loop_NTPase"/>
</dbReference>
<dbReference type="STRING" id="1314785.A0A165FJI5"/>
<keyword evidence="1" id="KW-0378">Hydrolase</keyword>
<keyword evidence="2" id="KW-1185">Reference proteome</keyword>
<dbReference type="OrthoDB" id="6362633at2759"/>
<accession>A0A165FJI5</accession>
<dbReference type="RefSeq" id="XP_040766807.1">
    <property type="nucleotide sequence ID" value="XM_040908405.1"/>
</dbReference>
<sequence length="248" mass="27930">MNETAEELANYLIERLKLSPPDSRIVVGLAGVPASGKSTLAHRIVDHVNAHFRRKSGVVGNVQNDIAVLIGLDGWHLTRAQLDQFPDPKLAHDRRGAHWTFDGEGYVEFIRALRRPMVAVDAKGTSSSEVVYAPSFDHALKDPTPKAVPVYPYHRLVVIEGLYAFLGIDPWKRAGELLDERWWLEIDEAEAERRLVARHVRSGVAQSMEEAIWRSRENDTPNGRFLRENMLEPTRTIQSIEDPVLAAT</sequence>
<dbReference type="SUPFAM" id="SSF52540">
    <property type="entry name" value="P-loop containing nucleoside triphosphate hydrolases"/>
    <property type="match status" value="1"/>
</dbReference>
<name>A0A165FJI5_9APHY</name>
<protein>
    <submittedName>
        <fullName evidence="1">p-loop containing nucleoside triphosphate hydrolase protein</fullName>
    </submittedName>
</protein>
<gene>
    <name evidence="1" type="ORF">LAESUDRAFT_723377</name>
</gene>
<dbReference type="GO" id="GO:0016787">
    <property type="term" value="F:hydrolase activity"/>
    <property type="evidence" value="ECO:0007669"/>
    <property type="project" value="UniProtKB-KW"/>
</dbReference>
<dbReference type="InParanoid" id="A0A165FJI5"/>
<evidence type="ECO:0000313" key="1">
    <source>
        <dbReference type="EMBL" id="KZT09067.1"/>
    </source>
</evidence>
<dbReference type="AlphaFoldDB" id="A0A165FJI5"/>
<reference evidence="1 2" key="1">
    <citation type="journal article" date="2016" name="Mol. Biol. Evol.">
        <title>Comparative Genomics of Early-Diverging Mushroom-Forming Fungi Provides Insights into the Origins of Lignocellulose Decay Capabilities.</title>
        <authorList>
            <person name="Nagy L.G."/>
            <person name="Riley R."/>
            <person name="Tritt A."/>
            <person name="Adam C."/>
            <person name="Daum C."/>
            <person name="Floudas D."/>
            <person name="Sun H."/>
            <person name="Yadav J.S."/>
            <person name="Pangilinan J."/>
            <person name="Larsson K.H."/>
            <person name="Matsuura K."/>
            <person name="Barry K."/>
            <person name="Labutti K."/>
            <person name="Kuo R."/>
            <person name="Ohm R.A."/>
            <person name="Bhattacharya S.S."/>
            <person name="Shirouzu T."/>
            <person name="Yoshinaga Y."/>
            <person name="Martin F.M."/>
            <person name="Grigoriev I.V."/>
            <person name="Hibbett D.S."/>
        </authorList>
    </citation>
    <scope>NUCLEOTIDE SEQUENCE [LARGE SCALE GENOMIC DNA]</scope>
    <source>
        <strain evidence="1 2">93-53</strain>
    </source>
</reference>
<dbReference type="GeneID" id="63825434"/>
<evidence type="ECO:0000313" key="2">
    <source>
        <dbReference type="Proteomes" id="UP000076871"/>
    </source>
</evidence>
<dbReference type="PANTHER" id="PTHR10285">
    <property type="entry name" value="URIDINE KINASE"/>
    <property type="match status" value="1"/>
</dbReference>
<dbReference type="FunCoup" id="A0A165FJI5">
    <property type="interactions" value="230"/>
</dbReference>